<keyword evidence="6" id="KW-0762">Sugar transport</keyword>
<dbReference type="InterPro" id="IPR003352">
    <property type="entry name" value="PTS_EIIC"/>
</dbReference>
<dbReference type="InterPro" id="IPR036095">
    <property type="entry name" value="PTS_EIIB-like_sf"/>
</dbReference>
<evidence type="ECO:0000256" key="5">
    <source>
        <dbReference type="ARBA" id="ARBA00022553"/>
    </source>
</evidence>
<dbReference type="NCBIfam" id="TIGR00848">
    <property type="entry name" value="fruA"/>
    <property type="match status" value="1"/>
</dbReference>
<dbReference type="InterPro" id="IPR003353">
    <property type="entry name" value="PTS_IIB_fruc"/>
</dbReference>
<evidence type="ECO:0000256" key="7">
    <source>
        <dbReference type="ARBA" id="ARBA00022679"/>
    </source>
</evidence>
<keyword evidence="9 12" id="KW-0812">Transmembrane</keyword>
<keyword evidence="11 12" id="KW-0472">Membrane</keyword>
<dbReference type="PROSITE" id="PS00372">
    <property type="entry name" value="PTS_EIIA_TYPE_2_HIS"/>
    <property type="match status" value="1"/>
</dbReference>
<evidence type="ECO:0000313" key="17">
    <source>
        <dbReference type="Proteomes" id="UP000036873"/>
    </source>
</evidence>
<feature type="transmembrane region" description="Helical" evidence="12">
    <location>
        <begin position="371"/>
        <end position="404"/>
    </location>
</feature>
<feature type="transmembrane region" description="Helical" evidence="12">
    <location>
        <begin position="602"/>
        <end position="622"/>
    </location>
</feature>
<keyword evidence="4" id="KW-1003">Cell membrane</keyword>
<dbReference type="PROSITE" id="PS51094">
    <property type="entry name" value="PTS_EIIA_TYPE_2"/>
    <property type="match status" value="1"/>
</dbReference>
<evidence type="ECO:0000256" key="6">
    <source>
        <dbReference type="ARBA" id="ARBA00022597"/>
    </source>
</evidence>
<keyword evidence="10 12" id="KW-1133">Transmembrane helix</keyword>
<dbReference type="RefSeq" id="WP_050739827.1">
    <property type="nucleotide sequence ID" value="NZ_LGYO01000018.1"/>
</dbReference>
<evidence type="ECO:0000256" key="3">
    <source>
        <dbReference type="ARBA" id="ARBA00022448"/>
    </source>
</evidence>
<evidence type="ECO:0000259" key="15">
    <source>
        <dbReference type="PROSITE" id="PS51104"/>
    </source>
</evidence>
<dbReference type="PROSITE" id="PS51099">
    <property type="entry name" value="PTS_EIIB_TYPE_2"/>
    <property type="match status" value="1"/>
</dbReference>
<keyword evidence="3" id="KW-0813">Transport</keyword>
<feature type="transmembrane region" description="Helical" evidence="12">
    <location>
        <begin position="424"/>
        <end position="446"/>
    </location>
</feature>
<dbReference type="EMBL" id="LGYO01000018">
    <property type="protein sequence ID" value="KNZ42191.1"/>
    <property type="molecule type" value="Genomic_DNA"/>
</dbReference>
<feature type="transmembrane region" description="Helical" evidence="12">
    <location>
        <begin position="504"/>
        <end position="525"/>
    </location>
</feature>
<dbReference type="InterPro" id="IPR050864">
    <property type="entry name" value="Bacterial_PTS_Sugar_Transport"/>
</dbReference>
<dbReference type="FunFam" id="3.40.930.10:FF:000009">
    <property type="entry name" value="PTS system, fructose specific IIABC component"/>
    <property type="match status" value="1"/>
</dbReference>
<feature type="domain" description="PTS EIIA type-2" evidence="13">
    <location>
        <begin position="5"/>
        <end position="149"/>
    </location>
</feature>
<dbReference type="Gene3D" id="3.40.930.10">
    <property type="entry name" value="Mannitol-specific EII, Chain A"/>
    <property type="match status" value="1"/>
</dbReference>
<dbReference type="PATRIC" id="fig|52689.4.peg.686"/>
<dbReference type="Gene3D" id="3.40.50.2300">
    <property type="match status" value="1"/>
</dbReference>
<dbReference type="Pfam" id="PF00359">
    <property type="entry name" value="PTS_EIIA_2"/>
    <property type="match status" value="1"/>
</dbReference>
<dbReference type="Pfam" id="PF02302">
    <property type="entry name" value="PTS_IIB"/>
    <property type="match status" value="1"/>
</dbReference>
<dbReference type="SUPFAM" id="SSF55804">
    <property type="entry name" value="Phoshotransferase/anion transport protein"/>
    <property type="match status" value="1"/>
</dbReference>
<dbReference type="AlphaFoldDB" id="A0A0L6U0Z5"/>
<dbReference type="InterPro" id="IPR004715">
    <property type="entry name" value="PTS_IIA_fruc"/>
</dbReference>
<feature type="domain" description="PTS EIIC type-2" evidence="15">
    <location>
        <begin position="295"/>
        <end position="632"/>
    </location>
</feature>
<dbReference type="GO" id="GO:0009401">
    <property type="term" value="P:phosphoenolpyruvate-dependent sugar phosphotransferase system"/>
    <property type="evidence" value="ECO:0007669"/>
    <property type="project" value="UniProtKB-KW"/>
</dbReference>
<dbReference type="SUPFAM" id="SSF52794">
    <property type="entry name" value="PTS system IIB component-like"/>
    <property type="match status" value="1"/>
</dbReference>
<name>A0A0L6U0Z5_9FIRM</name>
<keyword evidence="5" id="KW-0597">Phosphoprotein</keyword>
<dbReference type="GO" id="GO:0005737">
    <property type="term" value="C:cytoplasm"/>
    <property type="evidence" value="ECO:0007669"/>
    <property type="project" value="UniProtKB-SubCell"/>
</dbReference>
<dbReference type="PROSITE" id="PS51104">
    <property type="entry name" value="PTS_EIIC_TYPE_2"/>
    <property type="match status" value="1"/>
</dbReference>
<dbReference type="NCBIfam" id="TIGR01427">
    <property type="entry name" value="PTS_IIC_fructo"/>
    <property type="match status" value="1"/>
</dbReference>
<dbReference type="STRING" id="52689.AKG39_07810"/>
<evidence type="ECO:0000256" key="1">
    <source>
        <dbReference type="ARBA" id="ARBA00004429"/>
    </source>
</evidence>
<dbReference type="FunFam" id="3.40.50.2300:FF:000014">
    <property type="entry name" value="PTS system fructose-like transporter subunit IIB"/>
    <property type="match status" value="1"/>
</dbReference>
<dbReference type="Proteomes" id="UP000036873">
    <property type="component" value="Unassembled WGS sequence"/>
</dbReference>
<dbReference type="InterPro" id="IPR003501">
    <property type="entry name" value="PTS_EIIB_2/3"/>
</dbReference>
<dbReference type="PANTHER" id="PTHR30505:SF28">
    <property type="entry name" value="PTS SYSTEM 2-O-ALPHA-MANNOSYL-D-GLYCERATE-SPECIFIC EIIABC COMPONENT"/>
    <property type="match status" value="1"/>
</dbReference>
<evidence type="ECO:0000259" key="13">
    <source>
        <dbReference type="PROSITE" id="PS51094"/>
    </source>
</evidence>
<sequence>MRIIDLLNSKAIDLEGKPSAKSEAIEHLVNLMDTTGNISDREAFRLAVLNREDEGSTGIGEGVAIPHGKSTAVKNAGLAAMVVKDGTDFDSLDGEPAYLFFLIAAPNEANDLHLEVLSRLSTILMDEGFRQKLILAPDIKAFLKFIDEKEQEKYGKPEEKETKLPEKGFQILAVTACPTGIAHTYMAAESLENKAKELGITIKVETNGSGGVKNQLTPEEIKNADAIIITADTNVEMTRFNGKPVIQTKVADGIHKAKELIQEALGGNVPIYQSTGENITEGQSSSEKESVGRKIYKDLMNGVSHMLPFVIGGGILIALAFLFDDYSINPATFGSNTPFAAFLKTTGDTAFAFMLPVLAGYIAMSIGDRPALAVGFVGGMLANTGGSGFLGALLAGFAAGYLVLGLKKVFTKLPNSLEGIKPILLYPVLGILIIGALITFVINPPVAALNTWMTVMLNGMGSSSKVVLGIVLGGMMAIDMGGPINKAAYTFGLASLATGQYDIMAAVMIGGMIPPLGIALCTTFFKNRFTKKEREAGMTNYVMGLSFITEGAIPFASEDPIRVIPACAVGAALAGGLSMFFGCTLLAPHGGIFVFPLVGNPFGYVIALVAGSVVSMTLLAILKRPRVDVQVSGSEILDL</sequence>
<evidence type="ECO:0000256" key="9">
    <source>
        <dbReference type="ARBA" id="ARBA00022692"/>
    </source>
</evidence>
<accession>A0A0L6U0Z5</accession>
<dbReference type="Pfam" id="PF02378">
    <property type="entry name" value="PTS_EIIC"/>
    <property type="match status" value="1"/>
</dbReference>
<evidence type="ECO:0000256" key="2">
    <source>
        <dbReference type="ARBA" id="ARBA00004496"/>
    </source>
</evidence>
<feature type="transmembrane region" description="Helical" evidence="12">
    <location>
        <begin position="466"/>
        <end position="484"/>
    </location>
</feature>
<dbReference type="OrthoDB" id="9782569at2"/>
<evidence type="ECO:0000256" key="4">
    <source>
        <dbReference type="ARBA" id="ARBA00022475"/>
    </source>
</evidence>
<dbReference type="GO" id="GO:0005351">
    <property type="term" value="F:carbohydrate:proton symporter activity"/>
    <property type="evidence" value="ECO:0007669"/>
    <property type="project" value="InterPro"/>
</dbReference>
<proteinExistence type="predicted"/>
<dbReference type="InterPro" id="IPR013014">
    <property type="entry name" value="PTS_EIIC_2"/>
</dbReference>
<keyword evidence="8" id="KW-0598">Phosphotransferase system</keyword>
<keyword evidence="7" id="KW-0808">Transferase</keyword>
<comment type="caution">
    <text evidence="16">The sequence shown here is derived from an EMBL/GenBank/DDBJ whole genome shotgun (WGS) entry which is preliminary data.</text>
</comment>
<evidence type="ECO:0000259" key="14">
    <source>
        <dbReference type="PROSITE" id="PS51099"/>
    </source>
</evidence>
<dbReference type="CDD" id="cd00211">
    <property type="entry name" value="PTS_IIA_fru"/>
    <property type="match status" value="1"/>
</dbReference>
<protein>
    <submittedName>
        <fullName evidence="16">PTS fructose transporter subunit IIC</fullName>
    </submittedName>
</protein>
<feature type="domain" description="PTS EIIB type-2" evidence="14">
    <location>
        <begin position="171"/>
        <end position="266"/>
    </location>
</feature>
<dbReference type="CDD" id="cd05569">
    <property type="entry name" value="PTS_IIB_fructose"/>
    <property type="match status" value="1"/>
</dbReference>
<organism evidence="16 17">
    <name type="scientific">Acetobacterium bakii</name>
    <dbReference type="NCBI Taxonomy" id="52689"/>
    <lineage>
        <taxon>Bacteria</taxon>
        <taxon>Bacillati</taxon>
        <taxon>Bacillota</taxon>
        <taxon>Clostridia</taxon>
        <taxon>Eubacteriales</taxon>
        <taxon>Eubacteriaceae</taxon>
        <taxon>Acetobacterium</taxon>
    </lineage>
</organism>
<feature type="transmembrane region" description="Helical" evidence="12">
    <location>
        <begin position="563"/>
        <end position="587"/>
    </location>
</feature>
<evidence type="ECO:0000256" key="11">
    <source>
        <dbReference type="ARBA" id="ARBA00023136"/>
    </source>
</evidence>
<reference evidence="17" key="1">
    <citation type="submission" date="2015-07" db="EMBL/GenBank/DDBJ databases">
        <title>Draft genome sequence of Acetobacterium bakii DSM 8293, a potential psychrophilic chemical producer through syngas fermentation.</title>
        <authorList>
            <person name="Song Y."/>
            <person name="Hwang S."/>
            <person name="Cho B.-K."/>
        </authorList>
    </citation>
    <scope>NUCLEOTIDE SEQUENCE [LARGE SCALE GENOMIC DNA]</scope>
    <source>
        <strain evidence="17">DSM 8239</strain>
    </source>
</reference>
<dbReference type="InterPro" id="IPR006327">
    <property type="entry name" value="PTS_IIC_fruc"/>
</dbReference>
<evidence type="ECO:0000256" key="8">
    <source>
        <dbReference type="ARBA" id="ARBA00022683"/>
    </source>
</evidence>
<evidence type="ECO:0000256" key="12">
    <source>
        <dbReference type="SAM" id="Phobius"/>
    </source>
</evidence>
<dbReference type="InterPro" id="IPR016152">
    <property type="entry name" value="PTrfase/Anion_transptr"/>
</dbReference>
<dbReference type="NCBIfam" id="TIGR00829">
    <property type="entry name" value="FRU"/>
    <property type="match status" value="1"/>
</dbReference>
<dbReference type="GO" id="GO:0090563">
    <property type="term" value="F:protein-phosphocysteine-sugar phosphotransferase activity"/>
    <property type="evidence" value="ECO:0007669"/>
    <property type="project" value="TreeGrafter"/>
</dbReference>
<comment type="subcellular location">
    <subcellularLocation>
        <location evidence="1">Cell inner membrane</location>
        <topology evidence="1">Multi-pass membrane protein</topology>
    </subcellularLocation>
    <subcellularLocation>
        <location evidence="2">Cytoplasm</location>
    </subcellularLocation>
</comment>
<dbReference type="InterPro" id="IPR002178">
    <property type="entry name" value="PTS_EIIA_type-2_dom"/>
</dbReference>
<feature type="transmembrane region" description="Helical" evidence="12">
    <location>
        <begin position="303"/>
        <end position="323"/>
    </location>
</feature>
<dbReference type="GO" id="GO:0022877">
    <property type="term" value="F:protein-N(PI)-phosphohistidine-fructose phosphotransferase system transporter activity"/>
    <property type="evidence" value="ECO:0007669"/>
    <property type="project" value="InterPro"/>
</dbReference>
<dbReference type="GO" id="GO:0005886">
    <property type="term" value="C:plasma membrane"/>
    <property type="evidence" value="ECO:0007669"/>
    <property type="project" value="UniProtKB-SubCell"/>
</dbReference>
<keyword evidence="17" id="KW-1185">Reference proteome</keyword>
<gene>
    <name evidence="16" type="ORF">AKG39_07810</name>
</gene>
<evidence type="ECO:0000256" key="10">
    <source>
        <dbReference type="ARBA" id="ARBA00022989"/>
    </source>
</evidence>
<evidence type="ECO:0000313" key="16">
    <source>
        <dbReference type="EMBL" id="KNZ42191.1"/>
    </source>
</evidence>
<feature type="transmembrane region" description="Helical" evidence="12">
    <location>
        <begin position="343"/>
        <end position="364"/>
    </location>
</feature>
<dbReference type="InterPro" id="IPR013011">
    <property type="entry name" value="PTS_EIIB_2"/>
</dbReference>
<dbReference type="PANTHER" id="PTHR30505">
    <property type="entry name" value="FRUCTOSE-LIKE PERMEASE"/>
    <property type="match status" value="1"/>
</dbReference>